<reference evidence="2 3" key="1">
    <citation type="journal article" date="2023" name="PLoS ONE">
        <title>Cytospora paraplurivora sp. nov. isolated from orchards with fruit tree decline syndrome in Ontario, Canada.</title>
        <authorList>
            <person name="Ilyukhin E."/>
            <person name="Nguyen H.D.T."/>
            <person name="Castle A.J."/>
            <person name="Ellouze W."/>
        </authorList>
    </citation>
    <scope>NUCLEOTIDE SEQUENCE [LARGE SCALE GENOMIC DNA]</scope>
    <source>
        <strain evidence="2 3">FDS-564</strain>
    </source>
</reference>
<gene>
    <name evidence="2" type="ORF">SLS53_008827</name>
</gene>
<dbReference type="Proteomes" id="UP001320245">
    <property type="component" value="Unassembled WGS sequence"/>
</dbReference>
<organism evidence="2 3">
    <name type="scientific">Cytospora paraplurivora</name>
    <dbReference type="NCBI Taxonomy" id="2898453"/>
    <lineage>
        <taxon>Eukaryota</taxon>
        <taxon>Fungi</taxon>
        <taxon>Dikarya</taxon>
        <taxon>Ascomycota</taxon>
        <taxon>Pezizomycotina</taxon>
        <taxon>Sordariomycetes</taxon>
        <taxon>Sordariomycetidae</taxon>
        <taxon>Diaporthales</taxon>
        <taxon>Cytosporaceae</taxon>
        <taxon>Cytospora</taxon>
    </lineage>
</organism>
<keyword evidence="3" id="KW-1185">Reference proteome</keyword>
<feature type="compositionally biased region" description="Basic residues" evidence="1">
    <location>
        <begin position="431"/>
        <end position="443"/>
    </location>
</feature>
<comment type="caution">
    <text evidence="2">The sequence shown here is derived from an EMBL/GenBank/DDBJ whole genome shotgun (WGS) entry which is preliminary data.</text>
</comment>
<name>A0AAN9TZI3_9PEZI</name>
<feature type="region of interest" description="Disordered" evidence="1">
    <location>
        <begin position="306"/>
        <end position="509"/>
    </location>
</feature>
<feature type="region of interest" description="Disordered" evidence="1">
    <location>
        <begin position="119"/>
        <end position="193"/>
    </location>
</feature>
<evidence type="ECO:0000256" key="1">
    <source>
        <dbReference type="SAM" id="MobiDB-lite"/>
    </source>
</evidence>
<accession>A0AAN9TZI3</accession>
<protein>
    <submittedName>
        <fullName evidence="2">Uncharacterized protein</fullName>
    </submittedName>
</protein>
<sequence length="509" mass="57574">MDPMDLFHTLTKEFNTMTMPMLDSDAFNRDVYEMATIAQDKQELYRLLAERRDLRRQELLRMWRFAFDEIATSPRLLENKAETAWCNAMHVCHWKSFDSYVRYFTGYLDDRESPVSFDALHGTAAPPSKSPSPPNSLDGAPTLLPGVKRPAADACGGNDIDESPRSSKRARTDTSLSPQASSQGSARRSKLPQFDFGAYSQQELNDFPYSWEERFTPRDPLKRQNPFASLYEQQEETSRASKRARTDGGPTEPAHIISARTASPQLQPEESPAIEAYWQKLARQVQDRARQAEDWVQRARQEYAAYRRSLQQDPARSNTTVESAGPNTDGNSSQPHNHDMEDEDPAVAEIFGPEFAARLRTRRSRTQPQQGPLFSWLFPDFVPEGQPGTDNITDRAAAEAEAEAEADEGTNTESAIEADLRHGQGHQQAGRSRRPRAPPRQRRTPREHASPNKKQAPKPQPRRRSKRDASAGKSPTAVTAPQPPRRHTRRSARNEVLYELDDHCGARKV</sequence>
<feature type="compositionally biased region" description="Polar residues" evidence="1">
    <location>
        <begin position="309"/>
        <end position="335"/>
    </location>
</feature>
<feature type="compositionally biased region" description="Polar residues" evidence="1">
    <location>
        <begin position="173"/>
        <end position="186"/>
    </location>
</feature>
<dbReference type="AlphaFoldDB" id="A0AAN9TZI3"/>
<evidence type="ECO:0000313" key="3">
    <source>
        <dbReference type="Proteomes" id="UP001320245"/>
    </source>
</evidence>
<dbReference type="EMBL" id="JAJSPL020000057">
    <property type="protein sequence ID" value="KAK7731109.1"/>
    <property type="molecule type" value="Genomic_DNA"/>
</dbReference>
<feature type="compositionally biased region" description="Acidic residues" evidence="1">
    <location>
        <begin position="400"/>
        <end position="410"/>
    </location>
</feature>
<proteinExistence type="predicted"/>
<evidence type="ECO:0000313" key="2">
    <source>
        <dbReference type="EMBL" id="KAK7731109.1"/>
    </source>
</evidence>
<feature type="compositionally biased region" description="Basic and acidic residues" evidence="1">
    <location>
        <begin position="500"/>
        <end position="509"/>
    </location>
</feature>
<feature type="region of interest" description="Disordered" evidence="1">
    <location>
        <begin position="217"/>
        <end position="255"/>
    </location>
</feature>